<evidence type="ECO:0000313" key="4">
    <source>
        <dbReference type="Proteomes" id="UP000735302"/>
    </source>
</evidence>
<dbReference type="EMBL" id="BLXT01003741">
    <property type="protein sequence ID" value="GFO04826.1"/>
    <property type="molecule type" value="Genomic_DNA"/>
</dbReference>
<protein>
    <submittedName>
        <fullName evidence="3">Collectin-11</fullName>
    </submittedName>
</protein>
<dbReference type="SUPFAM" id="SSF56436">
    <property type="entry name" value="C-type lectin-like"/>
    <property type="match status" value="1"/>
</dbReference>
<evidence type="ECO:0000256" key="1">
    <source>
        <dbReference type="ARBA" id="ARBA00023157"/>
    </source>
</evidence>
<dbReference type="CDD" id="cd00037">
    <property type="entry name" value="CLECT"/>
    <property type="match status" value="1"/>
</dbReference>
<comment type="caution">
    <text evidence="3">The sequence shown here is derived from an EMBL/GenBank/DDBJ whole genome shotgun (WGS) entry which is preliminary data.</text>
</comment>
<accession>A0AAV4A0T1</accession>
<feature type="domain" description="C-type lectin" evidence="2">
    <location>
        <begin position="1"/>
        <end position="107"/>
    </location>
</feature>
<evidence type="ECO:0000313" key="3">
    <source>
        <dbReference type="EMBL" id="GFO04826.1"/>
    </source>
</evidence>
<name>A0AAV4A0T1_9GAST</name>
<dbReference type="PROSITE" id="PS00615">
    <property type="entry name" value="C_TYPE_LECTIN_1"/>
    <property type="match status" value="1"/>
</dbReference>
<dbReference type="Pfam" id="PF00059">
    <property type="entry name" value="Lectin_C"/>
    <property type="match status" value="1"/>
</dbReference>
<dbReference type="Gene3D" id="3.10.100.10">
    <property type="entry name" value="Mannose-Binding Protein A, subunit A"/>
    <property type="match status" value="1"/>
</dbReference>
<keyword evidence="4" id="KW-1185">Reference proteome</keyword>
<dbReference type="InterPro" id="IPR016187">
    <property type="entry name" value="CTDL_fold"/>
</dbReference>
<proteinExistence type="predicted"/>
<keyword evidence="1" id="KW-1015">Disulfide bond</keyword>
<organism evidence="3 4">
    <name type="scientific">Plakobranchus ocellatus</name>
    <dbReference type="NCBI Taxonomy" id="259542"/>
    <lineage>
        <taxon>Eukaryota</taxon>
        <taxon>Metazoa</taxon>
        <taxon>Spiralia</taxon>
        <taxon>Lophotrochozoa</taxon>
        <taxon>Mollusca</taxon>
        <taxon>Gastropoda</taxon>
        <taxon>Heterobranchia</taxon>
        <taxon>Euthyneura</taxon>
        <taxon>Panpulmonata</taxon>
        <taxon>Sacoglossa</taxon>
        <taxon>Placobranchoidea</taxon>
        <taxon>Plakobranchidae</taxon>
        <taxon>Plakobranchus</taxon>
    </lineage>
</organism>
<reference evidence="3 4" key="1">
    <citation type="journal article" date="2021" name="Elife">
        <title>Chloroplast acquisition without the gene transfer in kleptoplastic sea slugs, Plakobranchus ocellatus.</title>
        <authorList>
            <person name="Maeda T."/>
            <person name="Takahashi S."/>
            <person name="Yoshida T."/>
            <person name="Shimamura S."/>
            <person name="Takaki Y."/>
            <person name="Nagai Y."/>
            <person name="Toyoda A."/>
            <person name="Suzuki Y."/>
            <person name="Arimoto A."/>
            <person name="Ishii H."/>
            <person name="Satoh N."/>
            <person name="Nishiyama T."/>
            <person name="Hasebe M."/>
            <person name="Maruyama T."/>
            <person name="Minagawa J."/>
            <person name="Obokata J."/>
            <person name="Shigenobu S."/>
        </authorList>
    </citation>
    <scope>NUCLEOTIDE SEQUENCE [LARGE SCALE GENOMIC DNA]</scope>
</reference>
<dbReference type="InterPro" id="IPR018378">
    <property type="entry name" value="C-type_lectin_CS"/>
</dbReference>
<dbReference type="InterPro" id="IPR001304">
    <property type="entry name" value="C-type_lectin-like"/>
</dbReference>
<dbReference type="InterPro" id="IPR016186">
    <property type="entry name" value="C-type_lectin-like/link_sf"/>
</dbReference>
<dbReference type="Proteomes" id="UP000735302">
    <property type="component" value="Unassembled WGS sequence"/>
</dbReference>
<dbReference type="PROSITE" id="PS50041">
    <property type="entry name" value="C_TYPE_LECTIN_2"/>
    <property type="match status" value="1"/>
</dbReference>
<sequence length="111" mass="12953">MNERCKSYGGYLIELNDKDEEKFMQDMVFSANLLSEIVYTGLTDLGLEGHFYHYHTKKPIASDLYWIERQPDNYKGNEHCTHVFIDGIQTAGLNDIDCHRTARYMCELPPQ</sequence>
<gene>
    <name evidence="3" type="ORF">PoB_003133100</name>
</gene>
<evidence type="ECO:0000259" key="2">
    <source>
        <dbReference type="PROSITE" id="PS50041"/>
    </source>
</evidence>
<dbReference type="AlphaFoldDB" id="A0AAV4A0T1"/>